<feature type="transmembrane region" description="Helical" evidence="6">
    <location>
        <begin position="178"/>
        <end position="201"/>
    </location>
</feature>
<accession>A0A3S4RAI0</accession>
<evidence type="ECO:0000256" key="3">
    <source>
        <dbReference type="ARBA" id="ARBA00022692"/>
    </source>
</evidence>
<evidence type="ECO:0000256" key="2">
    <source>
        <dbReference type="ARBA" id="ARBA00008803"/>
    </source>
</evidence>
<evidence type="ECO:0000256" key="1">
    <source>
        <dbReference type="ARBA" id="ARBA00004141"/>
    </source>
</evidence>
<feature type="transmembrane region" description="Helical" evidence="6">
    <location>
        <begin position="275"/>
        <end position="295"/>
    </location>
</feature>
<feature type="transmembrane region" description="Helical" evidence="6">
    <location>
        <begin position="251"/>
        <end position="269"/>
    </location>
</feature>
<dbReference type="STRING" id="1965070.A0A3S4RAI0"/>
<dbReference type="EMBL" id="NCKU01000894">
    <property type="protein sequence ID" value="RWS13743.1"/>
    <property type="molecule type" value="Genomic_DNA"/>
</dbReference>
<dbReference type="Proteomes" id="UP000285301">
    <property type="component" value="Unassembled WGS sequence"/>
</dbReference>
<feature type="transmembrane region" description="Helical" evidence="6">
    <location>
        <begin position="57"/>
        <end position="77"/>
    </location>
</feature>
<keyword evidence="8" id="KW-1185">Reference proteome</keyword>
<feature type="transmembrane region" description="Helical" evidence="6">
    <location>
        <begin position="342"/>
        <end position="361"/>
    </location>
</feature>
<dbReference type="GO" id="GO:0005789">
    <property type="term" value="C:endoplasmic reticulum membrane"/>
    <property type="evidence" value="ECO:0007669"/>
    <property type="project" value="TreeGrafter"/>
</dbReference>
<protein>
    <submittedName>
        <fullName evidence="7">Protein TAPT1-like protein</fullName>
    </submittedName>
</protein>
<name>A0A3S4RAI0_9ACAR</name>
<evidence type="ECO:0000256" key="6">
    <source>
        <dbReference type="SAM" id="Phobius"/>
    </source>
</evidence>
<comment type="caution">
    <text evidence="7">The sequence shown here is derived from an EMBL/GenBank/DDBJ whole genome shotgun (WGS) entry which is preliminary data.</text>
</comment>
<reference evidence="7 8" key="1">
    <citation type="journal article" date="2018" name="Gigascience">
        <title>Genomes of trombidid mites reveal novel predicted allergens and laterally-transferred genes associated with secondary metabolism.</title>
        <authorList>
            <person name="Dong X."/>
            <person name="Chaisiri K."/>
            <person name="Xia D."/>
            <person name="Armstrong S.D."/>
            <person name="Fang Y."/>
            <person name="Donnelly M.J."/>
            <person name="Kadowaki T."/>
            <person name="McGarry J.W."/>
            <person name="Darby A.C."/>
            <person name="Makepeace B.L."/>
        </authorList>
    </citation>
    <scope>NUCLEOTIDE SEQUENCE [LARGE SCALE GENOMIC DNA]</scope>
    <source>
        <strain evidence="7">UoL-WK</strain>
    </source>
</reference>
<feature type="transmembrane region" description="Helical" evidence="6">
    <location>
        <begin position="367"/>
        <end position="392"/>
    </location>
</feature>
<dbReference type="AlphaFoldDB" id="A0A3S4RAI0"/>
<comment type="similarity">
    <text evidence="2">Belongs to the TAPT1 family.</text>
</comment>
<comment type="subcellular location">
    <subcellularLocation>
        <location evidence="1">Membrane</location>
        <topology evidence="1">Multi-pass membrane protein</topology>
    </subcellularLocation>
</comment>
<dbReference type="InterPro" id="IPR008010">
    <property type="entry name" value="Tatp1"/>
</dbReference>
<dbReference type="GO" id="GO:0036064">
    <property type="term" value="C:ciliary basal body"/>
    <property type="evidence" value="ECO:0007669"/>
    <property type="project" value="TreeGrafter"/>
</dbReference>
<dbReference type="OrthoDB" id="29023at2759"/>
<dbReference type="PANTHER" id="PTHR13317:SF4">
    <property type="entry name" value="TRANSMEMBRANE ANTERIOR POSTERIOR TRANSFORMATION PROTEIN 1 HOMOLOG"/>
    <property type="match status" value="1"/>
</dbReference>
<keyword evidence="4 6" id="KW-1133">Transmembrane helix</keyword>
<evidence type="ECO:0000313" key="7">
    <source>
        <dbReference type="EMBL" id="RWS13743.1"/>
    </source>
</evidence>
<sequence>MKATLFDYVYNELRRGYLLENDEQKYTERRQKFYAFMKVPKEFETFISHGFLQCLDAFLFVFTLLPLRVLLACWLLFSRSFKRTLRATVIGFTALQPAEKCDILKGVILILSAFLLSYLDTSMLYHMIKSQSVIKLYIFFNMLEVADKLFSSFGQDNLDALLWTATEPRNKKREHLGVLTHLVMAVGYVYLHSILVLLQATTLNVAINSKNKALLTIMLSNNFVELKGMVFKKFEKNNLFHMSCSDVRERLHYCILLIVVIIQTLKEYFWNMDPLWILIPNCIGILIAEVMVDWLKHAFITRFNEISHEVYAEYSISLAYDLASSKLKSAYSDHSDLISRRMGFIPLPLALLVFRIFSSSIPFNSLYGYSCIAAFYLCLLTFKCWLNIYLLGKACDLIEKHRASLEKKSPTARQCTSLPSSRHHSTENLPLAVANSKSTPHTPTPSQSSSLVDITEQAAIMQETLENSMVMSNSTVSLNSLEINDGSTVRLLEEGKENLPSKQKSILRQRFAENNPLKRRVSLQETRNYDYLNLS</sequence>
<organism evidence="7 8">
    <name type="scientific">Dinothrombium tinctorium</name>
    <dbReference type="NCBI Taxonomy" id="1965070"/>
    <lineage>
        <taxon>Eukaryota</taxon>
        <taxon>Metazoa</taxon>
        <taxon>Ecdysozoa</taxon>
        <taxon>Arthropoda</taxon>
        <taxon>Chelicerata</taxon>
        <taxon>Arachnida</taxon>
        <taxon>Acari</taxon>
        <taxon>Acariformes</taxon>
        <taxon>Trombidiformes</taxon>
        <taxon>Prostigmata</taxon>
        <taxon>Anystina</taxon>
        <taxon>Parasitengona</taxon>
        <taxon>Trombidioidea</taxon>
        <taxon>Trombidiidae</taxon>
        <taxon>Dinothrombium</taxon>
    </lineage>
</organism>
<dbReference type="Pfam" id="PF05346">
    <property type="entry name" value="DUF747"/>
    <property type="match status" value="1"/>
</dbReference>
<evidence type="ECO:0000313" key="8">
    <source>
        <dbReference type="Proteomes" id="UP000285301"/>
    </source>
</evidence>
<dbReference type="PANTHER" id="PTHR13317">
    <property type="entry name" value="TRANSMEMBRANE ANTERIOR POSTERIOR TRANSFORMATION PROTEIN 1 HOMOLOG"/>
    <property type="match status" value="1"/>
</dbReference>
<evidence type="ECO:0000256" key="4">
    <source>
        <dbReference type="ARBA" id="ARBA00022989"/>
    </source>
</evidence>
<keyword evidence="5 6" id="KW-0472">Membrane</keyword>
<dbReference type="GO" id="GO:0045724">
    <property type="term" value="P:positive regulation of cilium assembly"/>
    <property type="evidence" value="ECO:0007669"/>
    <property type="project" value="TreeGrafter"/>
</dbReference>
<keyword evidence="3 6" id="KW-0812">Transmembrane</keyword>
<proteinExistence type="inferred from homology"/>
<evidence type="ECO:0000256" key="5">
    <source>
        <dbReference type="ARBA" id="ARBA00023136"/>
    </source>
</evidence>
<gene>
    <name evidence="7" type="ORF">B4U79_07069</name>
</gene>